<feature type="coiled-coil region" evidence="4">
    <location>
        <begin position="433"/>
        <end position="460"/>
    </location>
</feature>
<keyword evidence="4" id="KW-0175">Coiled coil</keyword>
<dbReference type="PROSITE" id="PS51720">
    <property type="entry name" value="G_AIG1"/>
    <property type="match status" value="1"/>
</dbReference>
<dbReference type="PANTHER" id="PTHR10903">
    <property type="entry name" value="GTPASE, IMAP FAMILY MEMBER-RELATED"/>
    <property type="match status" value="1"/>
</dbReference>
<evidence type="ECO:0000313" key="7">
    <source>
        <dbReference type="EMBL" id="KAG7648399.1"/>
    </source>
</evidence>
<dbReference type="PANTHER" id="PTHR10903:SF146">
    <property type="entry name" value="AIG1-LIKE PROTEIN_ 48352-49494-RELATED"/>
    <property type="match status" value="1"/>
</dbReference>
<name>A0A8T2GLT8_9BRAS</name>
<feature type="domain" description="AIG1-type G" evidence="6">
    <location>
        <begin position="233"/>
        <end position="441"/>
    </location>
</feature>
<keyword evidence="3" id="KW-0342">GTP-binding</keyword>
<evidence type="ECO:0000259" key="6">
    <source>
        <dbReference type="PROSITE" id="PS51720"/>
    </source>
</evidence>
<feature type="region of interest" description="Disordered" evidence="5">
    <location>
        <begin position="543"/>
        <end position="562"/>
    </location>
</feature>
<dbReference type="FunFam" id="3.40.50.300:FF:000840">
    <property type="entry name" value="Immune-associated nucleotide-binding protein 9"/>
    <property type="match status" value="1"/>
</dbReference>
<dbReference type="EMBL" id="JAEFBK010000001">
    <property type="protein sequence ID" value="KAG7648399.1"/>
    <property type="molecule type" value="Genomic_DNA"/>
</dbReference>
<dbReference type="Proteomes" id="UP000694240">
    <property type="component" value="Chromosome 1"/>
</dbReference>
<evidence type="ECO:0000256" key="5">
    <source>
        <dbReference type="SAM" id="MobiDB-lite"/>
    </source>
</evidence>
<dbReference type="InterPro" id="IPR045058">
    <property type="entry name" value="GIMA/IAN/Toc"/>
</dbReference>
<keyword evidence="8" id="KW-1185">Reference proteome</keyword>
<protein>
    <submittedName>
        <fullName evidence="7">AIG1-type guanine nucleotide-binding domain</fullName>
    </submittedName>
</protein>
<evidence type="ECO:0000256" key="2">
    <source>
        <dbReference type="ARBA" id="ARBA00022741"/>
    </source>
</evidence>
<feature type="compositionally biased region" description="Basic and acidic residues" evidence="5">
    <location>
        <begin position="552"/>
        <end position="562"/>
    </location>
</feature>
<evidence type="ECO:0000256" key="3">
    <source>
        <dbReference type="ARBA" id="ARBA00023134"/>
    </source>
</evidence>
<dbReference type="Pfam" id="PF04548">
    <property type="entry name" value="AIG1"/>
    <property type="match status" value="1"/>
</dbReference>
<gene>
    <name evidence="7" type="ORF">ISN45_At01g033660</name>
</gene>
<dbReference type="InterPro" id="IPR006703">
    <property type="entry name" value="G_AIG1"/>
</dbReference>
<accession>A0A8T2GLT8</accession>
<evidence type="ECO:0000313" key="8">
    <source>
        <dbReference type="Proteomes" id="UP000694240"/>
    </source>
</evidence>
<organism evidence="7 8">
    <name type="scientific">Arabidopsis thaliana x Arabidopsis arenosa</name>
    <dbReference type="NCBI Taxonomy" id="1240361"/>
    <lineage>
        <taxon>Eukaryota</taxon>
        <taxon>Viridiplantae</taxon>
        <taxon>Streptophyta</taxon>
        <taxon>Embryophyta</taxon>
        <taxon>Tracheophyta</taxon>
        <taxon>Spermatophyta</taxon>
        <taxon>Magnoliopsida</taxon>
        <taxon>eudicotyledons</taxon>
        <taxon>Gunneridae</taxon>
        <taxon>Pentapetalae</taxon>
        <taxon>rosids</taxon>
        <taxon>malvids</taxon>
        <taxon>Brassicales</taxon>
        <taxon>Brassicaceae</taxon>
        <taxon>Camelineae</taxon>
        <taxon>Arabidopsis</taxon>
    </lineage>
</organism>
<dbReference type="GO" id="GO:0005525">
    <property type="term" value="F:GTP binding"/>
    <property type="evidence" value="ECO:0007669"/>
    <property type="project" value="UniProtKB-KW"/>
</dbReference>
<comment type="caution">
    <text evidence="7">The sequence shown here is derived from an EMBL/GenBank/DDBJ whole genome shotgun (WGS) entry which is preliminary data.</text>
</comment>
<feature type="region of interest" description="Disordered" evidence="5">
    <location>
        <begin position="589"/>
        <end position="609"/>
    </location>
</feature>
<dbReference type="CDD" id="cd01852">
    <property type="entry name" value="AIG1"/>
    <property type="match status" value="1"/>
</dbReference>
<dbReference type="AlphaFoldDB" id="A0A8T2GLT8"/>
<comment type="similarity">
    <text evidence="1">Belongs to the TRAFAC class TrmE-Era-EngA-EngB-Septin-like GTPase superfamily. AIG1/Toc34/Toc159-like paraseptin GTPase family. IAN subfamily.</text>
</comment>
<sequence length="609" mass="69709">MGEVVTVLHGFSRQWQARFSSSSSTRFYGGGMVTAPVSPFRSANGIQARRRSYSGGYSQICWTAVFKRFFFGRLGFLCDRLSLVSCIWVDFLVLWHLLSRYFLLEWCYFHRSPWRAPNRFRRAICRRNSRLESQQFGVAVKFSLLLAECTYTSQRVLGGDNISHSGDRTPAVAPRSTCQHGLYQCKYTTECVQYTGCEGNMDTNINGIDQVTGDDVLDRVDHMADQQSSPMLEPVKNIVLVGKTGNGKSATANTLIGDRQFISKKQAVGVTMKCKMLRAATPDGPIINVIDTPGLFDLSVSAEVLSKEIINCLTMAEEGIHAVLFVLSVKSRISQEEEATLNTLQRIFEAKIIDYIIVVFTGGDELEDEGQTLDDYLRDGCPIFLTNVLRLCGQRKVLFDNKTKDTVKKAEQLKQLLAHVADVERQTDGIPYTDNMHRKIKEENDKVREQEREIESKKLAEAESKVMHEKLQMEHEKNMKIMTDAVENALKMSEAAHEKEMRMVEDALKQNASAHEKEMRQVEDTLKQNAIAHEKEMRQMRDDFQQSQQRQQVEDLLKQNSEKHEKEIRLMREEFSRTQAQQLQLFQQHQQAQQQHHPPRVHPAECNIM</sequence>
<reference evidence="7 8" key="1">
    <citation type="submission" date="2020-12" db="EMBL/GenBank/DDBJ databases">
        <title>Concerted genomic and epigenomic changes stabilize Arabidopsis allopolyploids.</title>
        <authorList>
            <person name="Chen Z."/>
        </authorList>
    </citation>
    <scope>NUCLEOTIDE SEQUENCE [LARGE SCALE GENOMIC DNA]</scope>
    <source>
        <strain evidence="7">Allo738</strain>
        <tissue evidence="7">Leaf</tissue>
    </source>
</reference>
<proteinExistence type="inferred from homology"/>
<evidence type="ECO:0000256" key="1">
    <source>
        <dbReference type="ARBA" id="ARBA00008535"/>
    </source>
</evidence>
<keyword evidence="2" id="KW-0547">Nucleotide-binding</keyword>
<evidence type="ECO:0000256" key="4">
    <source>
        <dbReference type="SAM" id="Coils"/>
    </source>
</evidence>